<dbReference type="InterPro" id="IPR043502">
    <property type="entry name" value="DNA/RNA_pol_sf"/>
</dbReference>
<dbReference type="AlphaFoldDB" id="A0A438HLC2"/>
<protein>
    <submittedName>
        <fullName evidence="2">Retrovirus-related Pol polyprotein from transposon RE1</fullName>
    </submittedName>
</protein>
<dbReference type="InterPro" id="IPR013103">
    <property type="entry name" value="RVT_2"/>
</dbReference>
<dbReference type="PANTHER" id="PTHR11439:SF467">
    <property type="entry name" value="INTEGRASE CATALYTIC DOMAIN-CONTAINING PROTEIN"/>
    <property type="match status" value="1"/>
</dbReference>
<organism evidence="2 3">
    <name type="scientific">Vitis vinifera</name>
    <name type="common">Grape</name>
    <dbReference type="NCBI Taxonomy" id="29760"/>
    <lineage>
        <taxon>Eukaryota</taxon>
        <taxon>Viridiplantae</taxon>
        <taxon>Streptophyta</taxon>
        <taxon>Embryophyta</taxon>
        <taxon>Tracheophyta</taxon>
        <taxon>Spermatophyta</taxon>
        <taxon>Magnoliopsida</taxon>
        <taxon>eudicotyledons</taxon>
        <taxon>Gunneridae</taxon>
        <taxon>Pentapetalae</taxon>
        <taxon>rosids</taxon>
        <taxon>Vitales</taxon>
        <taxon>Vitaceae</taxon>
        <taxon>Viteae</taxon>
        <taxon>Vitis</taxon>
    </lineage>
</organism>
<proteinExistence type="predicted"/>
<evidence type="ECO:0000313" key="2">
    <source>
        <dbReference type="EMBL" id="RVW85252.1"/>
    </source>
</evidence>
<gene>
    <name evidence="2" type="primary">RE1_2877</name>
    <name evidence="2" type="ORF">CK203_046585</name>
</gene>
<dbReference type="Pfam" id="PF07727">
    <property type="entry name" value="RVT_2"/>
    <property type="match status" value="1"/>
</dbReference>
<evidence type="ECO:0000259" key="1">
    <source>
        <dbReference type="Pfam" id="PF07727"/>
    </source>
</evidence>
<evidence type="ECO:0000313" key="3">
    <source>
        <dbReference type="Proteomes" id="UP000288805"/>
    </source>
</evidence>
<accession>A0A438HLC2</accession>
<dbReference type="SUPFAM" id="SSF56672">
    <property type="entry name" value="DNA/RNA polymerases"/>
    <property type="match status" value="1"/>
</dbReference>
<comment type="caution">
    <text evidence="2">The sequence shown here is derived from an EMBL/GenBank/DDBJ whole genome shotgun (WGS) entry which is preliminary data.</text>
</comment>
<feature type="domain" description="Reverse transcriptase Ty1/copia-type" evidence="1">
    <location>
        <begin position="2"/>
        <end position="137"/>
    </location>
</feature>
<sequence length="283" mass="32958">MGCKWIFTVKYTFDGPLERYKARLVAKGYTKTYGIDYHETFAPVAKMNTIRFLLSLVSIKDWSLHQFDVKNVFLHGDLEEKVHMDIPPEYKERGQKSKVCRLKKSLYGLKQLLRAWFRRFAKSMLDRGYSQSQGMVGCKPIDTPIEANYRLGKKQENEEPVNRGIYWRIVGKLIYLSHTRPDIAYVVSVVSQFMHATLKPNLEVVYRIVEYLKGRKGILFQKSGEFKLEAYTDSWLYDRQKINYGCKGKVQSNGTGDMRTTLVEDNTLRFTSDNEESNDALLQ</sequence>
<name>A0A438HLC2_VITVI</name>
<dbReference type="EMBL" id="QGNW01000206">
    <property type="protein sequence ID" value="RVW85252.1"/>
    <property type="molecule type" value="Genomic_DNA"/>
</dbReference>
<reference evidence="2 3" key="1">
    <citation type="journal article" date="2018" name="PLoS Genet.">
        <title>Population sequencing reveals clonal diversity and ancestral inbreeding in the grapevine cultivar Chardonnay.</title>
        <authorList>
            <person name="Roach M.J."/>
            <person name="Johnson D.L."/>
            <person name="Bohlmann J."/>
            <person name="van Vuuren H.J."/>
            <person name="Jones S.J."/>
            <person name="Pretorius I.S."/>
            <person name="Schmidt S.A."/>
            <person name="Borneman A.R."/>
        </authorList>
    </citation>
    <scope>NUCLEOTIDE SEQUENCE [LARGE SCALE GENOMIC DNA]</scope>
    <source>
        <strain evidence="3">cv. Chardonnay</strain>
        <tissue evidence="2">Leaf</tissue>
    </source>
</reference>
<dbReference type="PANTHER" id="PTHR11439">
    <property type="entry name" value="GAG-POL-RELATED RETROTRANSPOSON"/>
    <property type="match status" value="1"/>
</dbReference>
<dbReference type="Proteomes" id="UP000288805">
    <property type="component" value="Unassembled WGS sequence"/>
</dbReference>